<sequence length="145" mass="16317">METAKKIRMYRKKSGLTQNQLAEKTGLSIATIQGYEQNKYEPKIETLQKIAVALGVSINDLKPTLPLKAGELIKKELIDELKKLNISVEGISARDRTDAVIKALEKKKSLLAAYDSMNISGQDKAIEQMELLTKIPEYRKEDKPE</sequence>
<comment type="caution">
    <text evidence="1">The sequence shown here is derived from an EMBL/GenBank/DDBJ whole genome shotgun (WGS) entry which is preliminary data.</text>
</comment>
<gene>
    <name evidence="1" type="ORF">E5357_16530</name>
</gene>
<reference evidence="1" key="1">
    <citation type="submission" date="2019-04" db="EMBL/GenBank/DDBJ databases">
        <title>Microbes associate with the intestines of laboratory mice.</title>
        <authorList>
            <person name="Navarre W."/>
            <person name="Wong E."/>
            <person name="Huang K."/>
            <person name="Tropini C."/>
            <person name="Ng K."/>
            <person name="Yu B."/>
        </authorList>
    </citation>
    <scope>NUCLEOTIDE SEQUENCE</scope>
    <source>
        <strain evidence="1">NM72_1-8</strain>
    </source>
</reference>
<organism evidence="1 2">
    <name type="scientific">Hominisplanchenecus murintestinalis</name>
    <dbReference type="NCBI Taxonomy" id="2941517"/>
    <lineage>
        <taxon>Bacteria</taxon>
        <taxon>Bacillati</taxon>
        <taxon>Bacillota</taxon>
        <taxon>Clostridia</taxon>
        <taxon>Lachnospirales</taxon>
        <taxon>Lachnospiraceae</taxon>
        <taxon>Hominisplanchenecus</taxon>
    </lineage>
</organism>
<keyword evidence="2" id="KW-1185">Reference proteome</keyword>
<evidence type="ECO:0000313" key="1">
    <source>
        <dbReference type="EMBL" id="TGX96314.1"/>
    </source>
</evidence>
<dbReference type="EMBL" id="SRZB01000069">
    <property type="protein sequence ID" value="TGX96314.1"/>
    <property type="molecule type" value="Genomic_DNA"/>
</dbReference>
<evidence type="ECO:0000313" key="2">
    <source>
        <dbReference type="Proteomes" id="UP000307720"/>
    </source>
</evidence>
<protein>
    <submittedName>
        <fullName evidence="1">Helix-turn-helix domain-containing protein</fullName>
    </submittedName>
</protein>
<proteinExistence type="predicted"/>
<dbReference type="Proteomes" id="UP000307720">
    <property type="component" value="Unassembled WGS sequence"/>
</dbReference>
<name>A0AC61QWL4_9FIRM</name>
<accession>A0AC61QWL4</accession>